<keyword evidence="1" id="KW-0472">Membrane</keyword>
<reference evidence="3" key="1">
    <citation type="submission" date="2016-09" db="EMBL/GenBank/DDBJ databases">
        <authorList>
            <person name="Wibberg D."/>
        </authorList>
    </citation>
    <scope>NUCLEOTIDE SEQUENCE [LARGE SCALE GENOMIC DNA]</scope>
</reference>
<gene>
    <name evidence="2" type="ORF">KARMA_3748</name>
</gene>
<dbReference type="Proteomes" id="UP000184085">
    <property type="component" value="Unassembled WGS sequence"/>
</dbReference>
<evidence type="ECO:0000313" key="2">
    <source>
        <dbReference type="EMBL" id="SCM69509.1"/>
    </source>
</evidence>
<proteinExistence type="predicted"/>
<sequence>MADSEFPGRWVLTLGYVAVCAALMFTRLLPLDSLPPSWAGPDLVICVTMAWMLRRPDSVPMVVIAAVALMADLLFQRPPGLWAAITLGLSDFLRRREEGLRDAPFPIEWGVVSLAFVISKVLYRVMQTLFVVPNEPLGLTLTQIVVTIAAYPLVVLTLNTVFKLRRAAPGEVDSLGHKR</sequence>
<feature type="transmembrane region" description="Helical" evidence="1">
    <location>
        <begin position="59"/>
        <end position="75"/>
    </location>
</feature>
<feature type="transmembrane region" description="Helical" evidence="1">
    <location>
        <begin position="6"/>
        <end position="25"/>
    </location>
</feature>
<keyword evidence="3" id="KW-1185">Reference proteome</keyword>
<feature type="transmembrane region" description="Helical" evidence="1">
    <location>
        <begin position="143"/>
        <end position="162"/>
    </location>
</feature>
<keyword evidence="1" id="KW-1133">Transmembrane helix</keyword>
<protein>
    <submittedName>
        <fullName evidence="2">Putative membrane protein</fullName>
    </submittedName>
</protein>
<feature type="transmembrane region" description="Helical" evidence="1">
    <location>
        <begin position="103"/>
        <end position="123"/>
    </location>
</feature>
<keyword evidence="1" id="KW-0812">Transmembrane</keyword>
<name>A0A1M4N3X3_9RHOB</name>
<dbReference type="EMBL" id="FMJB01000064">
    <property type="protein sequence ID" value="SCM69509.1"/>
    <property type="molecule type" value="Genomic_DNA"/>
</dbReference>
<dbReference type="RefSeq" id="WP_072709158.1">
    <property type="nucleotide sequence ID" value="NZ_FMJB01000064.1"/>
</dbReference>
<organism evidence="2 3">
    <name type="scientific">Donghicola eburneus</name>
    <dbReference type="NCBI Taxonomy" id="393278"/>
    <lineage>
        <taxon>Bacteria</taxon>
        <taxon>Pseudomonadati</taxon>
        <taxon>Pseudomonadota</taxon>
        <taxon>Alphaproteobacteria</taxon>
        <taxon>Rhodobacterales</taxon>
        <taxon>Roseobacteraceae</taxon>
        <taxon>Donghicola</taxon>
    </lineage>
</organism>
<evidence type="ECO:0000313" key="3">
    <source>
        <dbReference type="Proteomes" id="UP000184085"/>
    </source>
</evidence>
<dbReference type="AlphaFoldDB" id="A0A1M4N3X3"/>
<accession>A0A1M4N3X3</accession>
<evidence type="ECO:0000256" key="1">
    <source>
        <dbReference type="SAM" id="Phobius"/>
    </source>
</evidence>